<keyword evidence="1" id="KW-0175">Coiled coil</keyword>
<evidence type="ECO:0000313" key="5">
    <source>
        <dbReference type="Proteomes" id="UP001500782"/>
    </source>
</evidence>
<feature type="coiled-coil region" evidence="1">
    <location>
        <begin position="225"/>
        <end position="267"/>
    </location>
</feature>
<keyword evidence="5" id="KW-1185">Reference proteome</keyword>
<feature type="domain" description="OLD protein-like TOPRIM" evidence="3">
    <location>
        <begin position="421"/>
        <end position="491"/>
    </location>
</feature>
<dbReference type="EMBL" id="BAAADJ010000011">
    <property type="protein sequence ID" value="GAA0322700.1"/>
    <property type="molecule type" value="Genomic_DNA"/>
</dbReference>
<protein>
    <submittedName>
        <fullName evidence="4">AAA family ATPase</fullName>
    </submittedName>
</protein>
<comment type="caution">
    <text evidence="4">The sequence shown here is derived from an EMBL/GenBank/DDBJ whole genome shotgun (WGS) entry which is preliminary data.</text>
</comment>
<dbReference type="Proteomes" id="UP001500782">
    <property type="component" value="Unassembled WGS sequence"/>
</dbReference>
<name>A0ABP3FPC3_9BACI</name>
<gene>
    <name evidence="4" type="ORF">GCM10008967_11500</name>
</gene>
<organism evidence="4 5">
    <name type="scientific">Bacillus carboniphilus</name>
    <dbReference type="NCBI Taxonomy" id="86663"/>
    <lineage>
        <taxon>Bacteria</taxon>
        <taxon>Bacillati</taxon>
        <taxon>Bacillota</taxon>
        <taxon>Bacilli</taxon>
        <taxon>Bacillales</taxon>
        <taxon>Bacillaceae</taxon>
        <taxon>Bacillus</taxon>
    </lineage>
</organism>
<evidence type="ECO:0000313" key="4">
    <source>
        <dbReference type="EMBL" id="GAA0322700.1"/>
    </source>
</evidence>
<dbReference type="InterPro" id="IPR027417">
    <property type="entry name" value="P-loop_NTPase"/>
</dbReference>
<evidence type="ECO:0000259" key="3">
    <source>
        <dbReference type="Pfam" id="PF20469"/>
    </source>
</evidence>
<dbReference type="InterPro" id="IPR034139">
    <property type="entry name" value="TOPRIM_OLD"/>
</dbReference>
<sequence>MKLKTIKLRNFRGYKDTITVDFENLTAFIGKNDAGKSTILEALEIFFNNSMIVCEREDLSVDAEDEIIEISCVFTNLPQKITLDTSSETTLEDEYLLNSHNDFEIKKVYKATAAKPKASIYIICNHPNIEPYNNLLALKRTELKKLARELGVESSQYNANSNASLRRAIWQNASELNLQLTELLVDKEDSKKIYESLERFLPIYSLFQSDRPSKDNDKEVTDPMGLAIQEALRELNTEIEKIKEDVRNKAIETASRTLEKLKEMDNELASTLTPEFKSEPKFDSLFKLTIQSDDGISINKRGSGVRRLILLNFFRAEVERKLQESSSQNVIYGFEEPETSQHPKHQEMLIKSFLQLAYNTNSQVILTTHTPALAGLLPLESLRFVTKEDGKRIIKSNTDSVYEEIADTLGLLSEPINKTTKAVLLLEGQGDVVFIRHLCEKLKEGDVIPVTLQESGFAFVPTGGCGNLKSWKTLKLAEQFNVPWCVLLDSDLPTPEAQKNNDTVSKLRKQGIKAYLTRKREPENYLHSDCFDVSFTINDYDDAKVIINQHTGVAKGKVLEYFWPKMTFEQIREMESYKDDNGELKFEFTEMILEFLSLVRSPVTVG</sequence>
<feature type="domain" description="Endonuclease GajA/Old nuclease/RecF-like AAA" evidence="2">
    <location>
        <begin position="1"/>
        <end position="374"/>
    </location>
</feature>
<dbReference type="InterPro" id="IPR051396">
    <property type="entry name" value="Bact_Antivir_Def_Nuclease"/>
</dbReference>
<reference evidence="5" key="1">
    <citation type="journal article" date="2019" name="Int. J. Syst. Evol. Microbiol.">
        <title>The Global Catalogue of Microorganisms (GCM) 10K type strain sequencing project: providing services to taxonomists for standard genome sequencing and annotation.</title>
        <authorList>
            <consortium name="The Broad Institute Genomics Platform"/>
            <consortium name="The Broad Institute Genome Sequencing Center for Infectious Disease"/>
            <person name="Wu L."/>
            <person name="Ma J."/>
        </authorList>
    </citation>
    <scope>NUCLEOTIDE SEQUENCE [LARGE SCALE GENOMIC DNA]</scope>
    <source>
        <strain evidence="5">JCM 9731</strain>
    </source>
</reference>
<dbReference type="Gene3D" id="3.40.50.300">
    <property type="entry name" value="P-loop containing nucleotide triphosphate hydrolases"/>
    <property type="match status" value="1"/>
</dbReference>
<evidence type="ECO:0000259" key="2">
    <source>
        <dbReference type="Pfam" id="PF13175"/>
    </source>
</evidence>
<dbReference type="InterPro" id="IPR041685">
    <property type="entry name" value="AAA_GajA/Old/RecF-like"/>
</dbReference>
<dbReference type="SUPFAM" id="SSF52540">
    <property type="entry name" value="P-loop containing nucleoside triphosphate hydrolases"/>
    <property type="match status" value="1"/>
</dbReference>
<proteinExistence type="predicted"/>
<dbReference type="PANTHER" id="PTHR43581:SF4">
    <property type="entry name" value="ATP_GTP PHOSPHATASE"/>
    <property type="match status" value="1"/>
</dbReference>
<dbReference type="Pfam" id="PF20469">
    <property type="entry name" value="OLD-like_TOPRIM"/>
    <property type="match status" value="1"/>
</dbReference>
<dbReference type="Pfam" id="PF13175">
    <property type="entry name" value="AAA_15"/>
    <property type="match status" value="1"/>
</dbReference>
<accession>A0ABP3FPC3</accession>
<dbReference type="RefSeq" id="WP_343797159.1">
    <property type="nucleotide sequence ID" value="NZ_BAAADJ010000011.1"/>
</dbReference>
<dbReference type="PANTHER" id="PTHR43581">
    <property type="entry name" value="ATP/GTP PHOSPHATASE"/>
    <property type="match status" value="1"/>
</dbReference>
<evidence type="ECO:0000256" key="1">
    <source>
        <dbReference type="SAM" id="Coils"/>
    </source>
</evidence>